<gene>
    <name evidence="3" type="ORF">ABB05_09155</name>
    <name evidence="2" type="ORF">ACA29_20415</name>
</gene>
<dbReference type="AlphaFoldDB" id="A0A0Q9XQG9"/>
<feature type="transmembrane region" description="Helical" evidence="1">
    <location>
        <begin position="169"/>
        <end position="187"/>
    </location>
</feature>
<dbReference type="Proteomes" id="UP000053881">
    <property type="component" value="Unassembled WGS sequence"/>
</dbReference>
<name>A0A0Q9XQG9_9BACI</name>
<keyword evidence="1" id="KW-0812">Transmembrane</keyword>
<protein>
    <recommendedName>
        <fullName evidence="6">Metal-dependent hydrolase</fullName>
    </recommendedName>
</protein>
<evidence type="ECO:0000313" key="4">
    <source>
        <dbReference type="Proteomes" id="UP000053881"/>
    </source>
</evidence>
<dbReference type="Pfam" id="PF04307">
    <property type="entry name" value="YdjM"/>
    <property type="match status" value="1"/>
</dbReference>
<reference evidence="2 4" key="2">
    <citation type="submission" date="2015-06" db="EMBL/GenBank/DDBJ databases">
        <title>Genome sequencing project of Bacillus galactosidilyticus PL133.</title>
        <authorList>
            <person name="Gaiero J."/>
            <person name="Nicol R."/>
            <person name="Habash M."/>
        </authorList>
    </citation>
    <scope>NUCLEOTIDE SEQUENCE [LARGE SCALE GENOMIC DNA]</scope>
    <source>
        <strain evidence="2 4">PL133</strain>
    </source>
</reference>
<dbReference type="EMBL" id="LGPB01000136">
    <property type="protein sequence ID" value="KRG10576.1"/>
    <property type="molecule type" value="Genomic_DNA"/>
</dbReference>
<proteinExistence type="predicted"/>
<feature type="transmembrane region" description="Helical" evidence="1">
    <location>
        <begin position="115"/>
        <end position="141"/>
    </location>
</feature>
<evidence type="ECO:0000313" key="3">
    <source>
        <dbReference type="EMBL" id="OAK72194.1"/>
    </source>
</evidence>
<reference evidence="3 5" key="1">
    <citation type="submission" date="2015-05" db="EMBL/GenBank/DDBJ databases">
        <title>Comparison of genome.</title>
        <authorList>
            <person name="Zheng Z."/>
            <person name="Sun M."/>
        </authorList>
    </citation>
    <scope>NUCLEOTIDE SEQUENCE [LARGE SCALE GENOMIC DNA]</scope>
    <source>
        <strain evidence="3 5">G25-74</strain>
    </source>
</reference>
<sequence>MDGKTHFITGCLTGFGVAQYSNADWLTTASFTLLGGFTGLVPDLDVSGVLARKLSINKKWAILLLGFIGLYLMSSSFTSPHTYWSKQLGVLLGSGLLIFPPLFIKQKWMLTLTGILVGILGLYYESIWVILLGIYIVIASLLSHRSLTHSLLGLFYFSILGYFLEKEILVDGLMFVCVAAYASHLILDMKWLPKNRKGVKLFLPFSKIEL</sequence>
<evidence type="ECO:0008006" key="6">
    <source>
        <dbReference type="Google" id="ProtNLM"/>
    </source>
</evidence>
<evidence type="ECO:0000256" key="1">
    <source>
        <dbReference type="SAM" id="Phobius"/>
    </source>
</evidence>
<keyword evidence="1" id="KW-1133">Transmembrane helix</keyword>
<evidence type="ECO:0000313" key="5">
    <source>
        <dbReference type="Proteomes" id="UP000077881"/>
    </source>
</evidence>
<feature type="transmembrane region" description="Helical" evidence="1">
    <location>
        <begin position="60"/>
        <end position="77"/>
    </location>
</feature>
<dbReference type="RefSeq" id="WP_057989368.1">
    <property type="nucleotide sequence ID" value="NZ_JAGGKH010000002.1"/>
</dbReference>
<dbReference type="InterPro" id="IPR007404">
    <property type="entry name" value="YdjM-like"/>
</dbReference>
<organism evidence="2 4">
    <name type="scientific">Lederbergia galactosidilytica</name>
    <dbReference type="NCBI Taxonomy" id="217031"/>
    <lineage>
        <taxon>Bacteria</taxon>
        <taxon>Bacillati</taxon>
        <taxon>Bacillota</taxon>
        <taxon>Bacilli</taxon>
        <taxon>Bacillales</taxon>
        <taxon>Bacillaceae</taxon>
        <taxon>Lederbergia</taxon>
    </lineage>
</organism>
<dbReference type="PATRIC" id="fig|217031.4.peg.6931"/>
<keyword evidence="5" id="KW-1185">Reference proteome</keyword>
<feature type="transmembrane region" description="Helical" evidence="1">
    <location>
        <begin position="83"/>
        <end position="103"/>
    </location>
</feature>
<accession>A0A0Q9XQG9</accession>
<dbReference type="Proteomes" id="UP000077881">
    <property type="component" value="Unassembled WGS sequence"/>
</dbReference>
<dbReference type="EMBL" id="LDJR01000041">
    <property type="protein sequence ID" value="OAK72194.1"/>
    <property type="molecule type" value="Genomic_DNA"/>
</dbReference>
<dbReference type="OrthoDB" id="2706144at2"/>
<keyword evidence="1" id="KW-0472">Membrane</keyword>
<comment type="caution">
    <text evidence="2">The sequence shown here is derived from an EMBL/GenBank/DDBJ whole genome shotgun (WGS) entry which is preliminary data.</text>
</comment>
<evidence type="ECO:0000313" key="2">
    <source>
        <dbReference type="EMBL" id="KRG10576.1"/>
    </source>
</evidence>